<evidence type="ECO:0000256" key="2">
    <source>
        <dbReference type="ARBA" id="ARBA00022692"/>
    </source>
</evidence>
<dbReference type="GO" id="GO:0098046">
    <property type="term" value="C:type V protein secretion system complex"/>
    <property type="evidence" value="ECO:0007669"/>
    <property type="project" value="TreeGrafter"/>
</dbReference>
<reference evidence="7 8" key="1">
    <citation type="submission" date="2020-07" db="EMBL/GenBank/DDBJ databases">
        <title>Draft genome sequence of violacein-producing bacteria and related species.</title>
        <authorList>
            <person name="Wilson H.S."/>
            <person name="De Leon M.E."/>
        </authorList>
    </citation>
    <scope>NUCLEOTIDE SEQUENCE [LARGE SCALE GENOMIC DNA]</scope>
    <source>
        <strain evidence="7 8">HSC-21Su07</strain>
    </source>
</reference>
<comment type="caution">
    <text evidence="7">The sequence shown here is derived from an EMBL/GenBank/DDBJ whole genome shotgun (WGS) entry which is preliminary data.</text>
</comment>
<dbReference type="InterPro" id="IPR051544">
    <property type="entry name" value="TPS_OM_transporter"/>
</dbReference>
<keyword evidence="1" id="KW-0472">Membrane</keyword>
<evidence type="ECO:0000313" key="8">
    <source>
        <dbReference type="Proteomes" id="UP000545606"/>
    </source>
</evidence>
<dbReference type="PANTHER" id="PTHR34597:SF1">
    <property type="entry name" value="HEME_HEMOPEXIN TRANSPORTER PROTEIN HUXB"/>
    <property type="match status" value="1"/>
</dbReference>
<dbReference type="Gene3D" id="3.10.20.310">
    <property type="entry name" value="membrane protein fhac"/>
    <property type="match status" value="1"/>
</dbReference>
<dbReference type="PANTHER" id="PTHR34597">
    <property type="entry name" value="SLR1661 PROTEIN"/>
    <property type="match status" value="1"/>
</dbReference>
<evidence type="ECO:0000313" key="7">
    <source>
        <dbReference type="EMBL" id="MBA4709138.1"/>
    </source>
</evidence>
<dbReference type="InterPro" id="IPR005565">
    <property type="entry name" value="Hemolysn_activator_HlyB_C"/>
</dbReference>
<dbReference type="Gene3D" id="2.40.160.50">
    <property type="entry name" value="membrane protein fhac: a member of the omp85/tpsb transporter family"/>
    <property type="match status" value="1"/>
</dbReference>
<feature type="domain" description="Haemolysin activator HlyB C-terminal" evidence="5">
    <location>
        <begin position="210"/>
        <end position="523"/>
    </location>
</feature>
<protein>
    <submittedName>
        <fullName evidence="7">ShlB/FhaC/HecB family hemolysin secretion/activation protein</fullName>
    </submittedName>
</protein>
<proteinExistence type="predicted"/>
<feature type="signal peptide" evidence="4">
    <location>
        <begin position="1"/>
        <end position="29"/>
    </location>
</feature>
<gene>
    <name evidence="7" type="ORF">H2Z84_12215</name>
</gene>
<sequence length="563" mass="60246">MTFSSQPPFLPKSLVLALILSLETMVAHAASPVDAGSLLQELQPSIRPAPVTTQPALQMQAPGRSTLPASLPFVVKRFLITGNTVFDSARLHTLLADQEGKELTLLQLDEVAARITRYYQDHGFPLARAVIPAQTISNGEVLIRVVEARYGKVTLNNSSQVQDGLLAATLSPLQTNQAIAGAQLDRTLLLLSDIPGAQVNAVLKPGATVGSSDMQVDITPAAVNHGNVELDNYGNRYVGRARLGVSGNLVNPFQHGDILTGNIVSTGERMNYGRLAYDTLLNGQGTRAGGAYSMVGYKLGDSVSDLDAHGTASVASLWLKQPLVRSKQVNLYGQLQYDAKQLRDHIDASSLRTDRNLDNWVFSLSGDFRDTLLVGSINAWSLGVTAGRVAFRDAAAEASDQSSVQTAGRFSKWNLNFSRLQGLTSRDALYFNVAAQWADSNLDSAEKMTIGGPYSVRAYDVGAISGDIGYLGSVEWRHDLGMLIGGKMQLLTFVDAAHVTVNKHTWSTGSNSATLSGAGVGVNWYGADQWKLSAVLASRMGSKPDLVTNSAATRAWLVASKGF</sequence>
<dbReference type="InterPro" id="IPR013686">
    <property type="entry name" value="Polypept-transport_assoc_ShlB"/>
</dbReference>
<dbReference type="GO" id="GO:0046819">
    <property type="term" value="P:protein secretion by the type V secretion system"/>
    <property type="evidence" value="ECO:0007669"/>
    <property type="project" value="TreeGrafter"/>
</dbReference>
<feature type="domain" description="Polypeptide-transport-associated ShlB-type" evidence="6">
    <location>
        <begin position="73"/>
        <end position="147"/>
    </location>
</feature>
<evidence type="ECO:0000259" key="6">
    <source>
        <dbReference type="Pfam" id="PF08479"/>
    </source>
</evidence>
<keyword evidence="2" id="KW-0812">Transmembrane</keyword>
<evidence type="ECO:0000256" key="4">
    <source>
        <dbReference type="SAM" id="SignalP"/>
    </source>
</evidence>
<dbReference type="EMBL" id="JACERN010000031">
    <property type="protein sequence ID" value="MBA4709138.1"/>
    <property type="molecule type" value="Genomic_DNA"/>
</dbReference>
<evidence type="ECO:0000259" key="5">
    <source>
        <dbReference type="Pfam" id="PF03865"/>
    </source>
</evidence>
<dbReference type="Pfam" id="PF03865">
    <property type="entry name" value="ShlB"/>
    <property type="match status" value="1"/>
</dbReference>
<keyword evidence="4" id="KW-0732">Signal</keyword>
<dbReference type="Pfam" id="PF08479">
    <property type="entry name" value="POTRA_2"/>
    <property type="match status" value="1"/>
</dbReference>
<keyword evidence="1" id="KW-1134">Transmembrane beta strand</keyword>
<evidence type="ECO:0000256" key="3">
    <source>
        <dbReference type="ARBA" id="ARBA00023237"/>
    </source>
</evidence>
<keyword evidence="8" id="KW-1185">Reference proteome</keyword>
<name>A0A838Y5K8_9NEIS</name>
<feature type="chain" id="PRO_5032327781" evidence="4">
    <location>
        <begin position="30"/>
        <end position="563"/>
    </location>
</feature>
<organism evidence="7 8">
    <name type="scientific">Aquitalea aquatica</name>
    <dbReference type="NCBI Taxonomy" id="3044273"/>
    <lineage>
        <taxon>Bacteria</taxon>
        <taxon>Pseudomonadati</taxon>
        <taxon>Pseudomonadota</taxon>
        <taxon>Betaproteobacteria</taxon>
        <taxon>Neisseriales</taxon>
        <taxon>Chromobacteriaceae</taxon>
        <taxon>Aquitalea</taxon>
    </lineage>
</organism>
<dbReference type="GO" id="GO:0008320">
    <property type="term" value="F:protein transmembrane transporter activity"/>
    <property type="evidence" value="ECO:0007669"/>
    <property type="project" value="TreeGrafter"/>
</dbReference>
<dbReference type="Proteomes" id="UP000545606">
    <property type="component" value="Unassembled WGS sequence"/>
</dbReference>
<keyword evidence="3" id="KW-0998">Cell outer membrane</keyword>
<accession>A0A838Y5K8</accession>
<dbReference type="AlphaFoldDB" id="A0A838Y5K8"/>
<evidence type="ECO:0000256" key="1">
    <source>
        <dbReference type="ARBA" id="ARBA00022452"/>
    </source>
</evidence>